<dbReference type="GO" id="GO:0012505">
    <property type="term" value="C:endomembrane system"/>
    <property type="evidence" value="ECO:0007669"/>
    <property type="project" value="UniProtKB-SubCell"/>
</dbReference>
<comment type="function">
    <text evidence="11">Component of the F(0) channel, it forms part of the peripheral stalk, linking F(1) to F(0). The b'-subunit is a diverged and duplicated form of b found in plants and photosynthetic bacteria.</text>
</comment>
<reference evidence="14 15" key="1">
    <citation type="submission" date="2018-06" db="EMBL/GenBank/DDBJ databases">
        <authorList>
            <consortium name="Pathogen Informatics"/>
            <person name="Doyle S."/>
        </authorList>
    </citation>
    <scope>NUCLEOTIDE SEQUENCE [LARGE SCALE GENOMIC DNA]</scope>
    <source>
        <strain evidence="14 15">NCTC12475</strain>
    </source>
</reference>
<evidence type="ECO:0000256" key="1">
    <source>
        <dbReference type="ARBA" id="ARBA00005513"/>
    </source>
</evidence>
<evidence type="ECO:0000313" key="15">
    <source>
        <dbReference type="Proteomes" id="UP000254920"/>
    </source>
</evidence>
<dbReference type="PANTHER" id="PTHR33445">
    <property type="entry name" value="ATP SYNTHASE SUBUNIT B', CHLOROPLASTIC"/>
    <property type="match status" value="1"/>
</dbReference>
<gene>
    <name evidence="14" type="ORF">NCTC12475_01028</name>
</gene>
<evidence type="ECO:0000256" key="7">
    <source>
        <dbReference type="ARBA" id="ARBA00023065"/>
    </source>
</evidence>
<keyword evidence="4 13" id="KW-0812">Transmembrane</keyword>
<keyword evidence="3 13" id="KW-0138">CF(0)</keyword>
<dbReference type="GeneID" id="93091449"/>
<keyword evidence="8" id="KW-0472">Membrane</keyword>
<name>A0A381DJV3_9BACT</name>
<evidence type="ECO:0000313" key="14">
    <source>
        <dbReference type="EMBL" id="SUX10817.1"/>
    </source>
</evidence>
<comment type="similarity">
    <text evidence="1 13">Belongs to the ATPase B chain family.</text>
</comment>
<evidence type="ECO:0000256" key="3">
    <source>
        <dbReference type="ARBA" id="ARBA00022547"/>
    </source>
</evidence>
<dbReference type="EMBL" id="UFVD01000001">
    <property type="protein sequence ID" value="SUX10817.1"/>
    <property type="molecule type" value="Genomic_DNA"/>
</dbReference>
<evidence type="ECO:0000256" key="13">
    <source>
        <dbReference type="RuleBase" id="RU003848"/>
    </source>
</evidence>
<proteinExistence type="inferred from homology"/>
<evidence type="ECO:0000256" key="5">
    <source>
        <dbReference type="ARBA" id="ARBA00022781"/>
    </source>
</evidence>
<dbReference type="GO" id="GO:0046961">
    <property type="term" value="F:proton-transporting ATPase activity, rotational mechanism"/>
    <property type="evidence" value="ECO:0007669"/>
    <property type="project" value="TreeGrafter"/>
</dbReference>
<dbReference type="AlphaFoldDB" id="A0A381DJV3"/>
<dbReference type="GO" id="GO:0045259">
    <property type="term" value="C:proton-transporting ATP synthase complex"/>
    <property type="evidence" value="ECO:0007669"/>
    <property type="project" value="UniProtKB-KW"/>
</dbReference>
<dbReference type="GO" id="GO:0015986">
    <property type="term" value="P:proton motive force-driven ATP synthesis"/>
    <property type="evidence" value="ECO:0007669"/>
    <property type="project" value="InterPro"/>
</dbReference>
<dbReference type="CDD" id="cd06503">
    <property type="entry name" value="ATP-synt_Fo_b"/>
    <property type="match status" value="1"/>
</dbReference>
<dbReference type="InterPro" id="IPR050059">
    <property type="entry name" value="ATP_synthase_B_chain"/>
</dbReference>
<protein>
    <submittedName>
        <fullName evidence="14">F0F1 ATP synthase subunit B</fullName>
    </submittedName>
</protein>
<dbReference type="RefSeq" id="WP_089183179.1">
    <property type="nucleotide sequence ID" value="NZ_CP043427.1"/>
</dbReference>
<keyword evidence="9" id="KW-0066">ATP synthesis</keyword>
<organism evidence="14 15">
    <name type="scientific">Campylobacter sputorum subsp. sputorum</name>
    <dbReference type="NCBI Taxonomy" id="32024"/>
    <lineage>
        <taxon>Bacteria</taxon>
        <taxon>Pseudomonadati</taxon>
        <taxon>Campylobacterota</taxon>
        <taxon>Epsilonproteobacteria</taxon>
        <taxon>Campylobacterales</taxon>
        <taxon>Campylobacteraceae</taxon>
        <taxon>Campylobacter</taxon>
    </lineage>
</organism>
<dbReference type="Proteomes" id="UP000254920">
    <property type="component" value="Unassembled WGS sequence"/>
</dbReference>
<keyword evidence="6" id="KW-1133">Transmembrane helix</keyword>
<comment type="subcellular location">
    <subcellularLocation>
        <location evidence="12">Endomembrane system</location>
        <topology evidence="12">Single-pass membrane protein</topology>
    </subcellularLocation>
</comment>
<dbReference type="PANTHER" id="PTHR33445:SF2">
    <property type="entry name" value="ATP SYNTHASE SUBUNIT B', CHLOROPLASTIC"/>
    <property type="match status" value="1"/>
</dbReference>
<keyword evidence="2 13" id="KW-0813">Transport</keyword>
<evidence type="ECO:0000256" key="12">
    <source>
        <dbReference type="ARBA" id="ARBA00037847"/>
    </source>
</evidence>
<dbReference type="InterPro" id="IPR002146">
    <property type="entry name" value="ATP_synth_b/b'su_bac/chlpt"/>
</dbReference>
<evidence type="ECO:0000256" key="11">
    <source>
        <dbReference type="ARBA" id="ARBA00025614"/>
    </source>
</evidence>
<evidence type="ECO:0000256" key="6">
    <source>
        <dbReference type="ARBA" id="ARBA00022989"/>
    </source>
</evidence>
<dbReference type="OrthoDB" id="5334261at2"/>
<dbReference type="Pfam" id="PF00430">
    <property type="entry name" value="ATP-synt_B"/>
    <property type="match status" value="1"/>
</dbReference>
<sequence>MLEFDIRLMIFTAIVFLFLIALLNKILYKPVIAFMDKREASIKEDEKNATRNDDDINAYIVKSNEIIINAKNEANKIKQDTLNDAKEKALKELDNKKVNLEEDYSNFISDLNKQKEEFKDSLLSKLPEFKDSLNDKFAKI</sequence>
<evidence type="ECO:0000256" key="2">
    <source>
        <dbReference type="ARBA" id="ARBA00022448"/>
    </source>
</evidence>
<keyword evidence="15" id="KW-1185">Reference proteome</keyword>
<evidence type="ECO:0000256" key="4">
    <source>
        <dbReference type="ARBA" id="ARBA00022692"/>
    </source>
</evidence>
<keyword evidence="7 13" id="KW-0406">Ion transport</keyword>
<accession>A0A381DJV3</accession>
<evidence type="ECO:0000256" key="8">
    <source>
        <dbReference type="ARBA" id="ARBA00023136"/>
    </source>
</evidence>
<dbReference type="NCBIfam" id="NF006293">
    <property type="entry name" value="PRK08476.1"/>
    <property type="match status" value="1"/>
</dbReference>
<keyword evidence="5 13" id="KW-0375">Hydrogen ion transport</keyword>
<dbReference type="STRING" id="32024.GCA_000788295_01732"/>
<evidence type="ECO:0000256" key="9">
    <source>
        <dbReference type="ARBA" id="ARBA00023310"/>
    </source>
</evidence>
<evidence type="ECO:0000256" key="10">
    <source>
        <dbReference type="ARBA" id="ARBA00025198"/>
    </source>
</evidence>
<comment type="function">
    <text evidence="10">F(1)F(0) ATP synthase produces ATP from ADP in the presence of a proton or sodium gradient. F-type ATPases consist of two structural domains, F(1) containing the extramembraneous catalytic core and F(0) containing the membrane proton channel, linked together by a central stalk and a peripheral stalk. During catalysis, ATP synthesis in the catalytic domain of F(1) is coupled via a rotary mechanism of the central stalk subunits to proton translocation.</text>
</comment>